<protein>
    <submittedName>
        <fullName evidence="1">Uncharacterized protein</fullName>
    </submittedName>
</protein>
<dbReference type="RefSeq" id="WP_379534437.1">
    <property type="nucleotide sequence ID" value="NZ_JBHSBI010000036.1"/>
</dbReference>
<dbReference type="Proteomes" id="UP001595851">
    <property type="component" value="Unassembled WGS sequence"/>
</dbReference>
<evidence type="ECO:0000313" key="2">
    <source>
        <dbReference type="Proteomes" id="UP001595851"/>
    </source>
</evidence>
<reference evidence="2" key="1">
    <citation type="journal article" date="2019" name="Int. J. Syst. Evol. Microbiol.">
        <title>The Global Catalogue of Microorganisms (GCM) 10K type strain sequencing project: providing services to taxonomists for standard genome sequencing and annotation.</title>
        <authorList>
            <consortium name="The Broad Institute Genomics Platform"/>
            <consortium name="The Broad Institute Genome Sequencing Center for Infectious Disease"/>
            <person name="Wu L."/>
            <person name="Ma J."/>
        </authorList>
    </citation>
    <scope>NUCLEOTIDE SEQUENCE [LARGE SCALE GENOMIC DNA]</scope>
    <source>
        <strain evidence="2">TBRC 1276</strain>
    </source>
</reference>
<evidence type="ECO:0000313" key="1">
    <source>
        <dbReference type="EMBL" id="MFC4014602.1"/>
    </source>
</evidence>
<comment type="caution">
    <text evidence="1">The sequence shown here is derived from an EMBL/GenBank/DDBJ whole genome shotgun (WGS) entry which is preliminary data.</text>
</comment>
<gene>
    <name evidence="1" type="ORF">ACFOY2_45780</name>
</gene>
<name>A0ABV8GPH3_9ACTN</name>
<keyword evidence="2" id="KW-1185">Reference proteome</keyword>
<organism evidence="1 2">
    <name type="scientific">Nonomuraea purpurea</name>
    <dbReference type="NCBI Taxonomy" id="1849276"/>
    <lineage>
        <taxon>Bacteria</taxon>
        <taxon>Bacillati</taxon>
        <taxon>Actinomycetota</taxon>
        <taxon>Actinomycetes</taxon>
        <taxon>Streptosporangiales</taxon>
        <taxon>Streptosporangiaceae</taxon>
        <taxon>Nonomuraea</taxon>
    </lineage>
</organism>
<dbReference type="EMBL" id="JBHSBI010000036">
    <property type="protein sequence ID" value="MFC4014602.1"/>
    <property type="molecule type" value="Genomic_DNA"/>
</dbReference>
<accession>A0ABV8GPH3</accession>
<proteinExistence type="predicted"/>
<sequence length="112" mass="12219">MTNMGYIPQGETPFEAHVDNTVRQLLSNCARDGYEPEEIDLVVRVTDLSDWQVEIVRGKIRAAGLGRVALVDEQKPARPGTVTGSSISPGATALMDQVSAMRRDGDAAQHRR</sequence>